<evidence type="ECO:0000313" key="2">
    <source>
        <dbReference type="Proteomes" id="UP000261420"/>
    </source>
</evidence>
<protein>
    <submittedName>
        <fullName evidence="1">Uncharacterized protein</fullName>
    </submittedName>
</protein>
<dbReference type="Ensembl" id="ENSSDUT00000020002.1">
    <property type="protein sequence ID" value="ENSSDUP00000019653.1"/>
    <property type="gene ID" value="ENSSDUG00000014321.1"/>
</dbReference>
<sequence>FVVLLLLLLLLVDFVFFFFSGFSSLCLFFSLSSSPLPDLPCQRLQLTTPWGPHKLALIIRRSERRFRGACLVFVPFMHTYASTRKKNPALINGGYMESGNDTDYHWRCTTWTCCHSEQRSGLRLPEDGPFHWNLSTELHPPLPTTSTYIGGITCCAAPRNVEHECVVVSLQLFRPSARRETRREVAKNSETGTALMVIMLQHSRAHTVSLCSCYCYTEQLGTLKWFIHAHV</sequence>
<evidence type="ECO:0000313" key="1">
    <source>
        <dbReference type="Ensembl" id="ENSSDUP00000019653.1"/>
    </source>
</evidence>
<reference evidence="1" key="1">
    <citation type="submission" date="2025-08" db="UniProtKB">
        <authorList>
            <consortium name="Ensembl"/>
        </authorList>
    </citation>
    <scope>IDENTIFICATION</scope>
</reference>
<dbReference type="AlphaFoldDB" id="A0A3B4UMR3"/>
<proteinExistence type="predicted"/>
<organism evidence="1 2">
    <name type="scientific">Seriola dumerili</name>
    <name type="common">Greater amberjack</name>
    <name type="synonym">Caranx dumerili</name>
    <dbReference type="NCBI Taxonomy" id="41447"/>
    <lineage>
        <taxon>Eukaryota</taxon>
        <taxon>Metazoa</taxon>
        <taxon>Chordata</taxon>
        <taxon>Craniata</taxon>
        <taxon>Vertebrata</taxon>
        <taxon>Euteleostomi</taxon>
        <taxon>Actinopterygii</taxon>
        <taxon>Neopterygii</taxon>
        <taxon>Teleostei</taxon>
        <taxon>Neoteleostei</taxon>
        <taxon>Acanthomorphata</taxon>
        <taxon>Carangaria</taxon>
        <taxon>Carangiformes</taxon>
        <taxon>Carangidae</taxon>
        <taxon>Seriola</taxon>
    </lineage>
</organism>
<name>A0A3B4UMR3_SERDU</name>
<reference evidence="1" key="2">
    <citation type="submission" date="2025-09" db="UniProtKB">
        <authorList>
            <consortium name="Ensembl"/>
        </authorList>
    </citation>
    <scope>IDENTIFICATION</scope>
</reference>
<dbReference type="STRING" id="41447.ENSSDUP00000019653"/>
<dbReference type="Proteomes" id="UP000261420">
    <property type="component" value="Unplaced"/>
</dbReference>
<accession>A0A3B4UMR3</accession>
<keyword evidence="2" id="KW-1185">Reference proteome</keyword>